<dbReference type="CDD" id="cd04301">
    <property type="entry name" value="NAT_SF"/>
    <property type="match status" value="1"/>
</dbReference>
<dbReference type="PANTHER" id="PTHR43420">
    <property type="entry name" value="ACETYLTRANSFERASE"/>
    <property type="match status" value="1"/>
</dbReference>
<dbReference type="InterPro" id="IPR000182">
    <property type="entry name" value="GNAT_dom"/>
</dbReference>
<dbReference type="PROSITE" id="PS51186">
    <property type="entry name" value="GNAT"/>
    <property type="match status" value="1"/>
</dbReference>
<dbReference type="SUPFAM" id="SSF55729">
    <property type="entry name" value="Acyl-CoA N-acyltransferases (Nat)"/>
    <property type="match status" value="1"/>
</dbReference>
<proteinExistence type="predicted"/>
<name>A0A495JT87_9ACTN</name>
<feature type="domain" description="N-acetyltransferase" evidence="3">
    <location>
        <begin position="103"/>
        <end position="234"/>
    </location>
</feature>
<organism evidence="4 5">
    <name type="scientific">Micromonospora pisi</name>
    <dbReference type="NCBI Taxonomy" id="589240"/>
    <lineage>
        <taxon>Bacteria</taxon>
        <taxon>Bacillati</taxon>
        <taxon>Actinomycetota</taxon>
        <taxon>Actinomycetes</taxon>
        <taxon>Micromonosporales</taxon>
        <taxon>Micromonosporaceae</taxon>
        <taxon>Micromonospora</taxon>
    </lineage>
</organism>
<dbReference type="Proteomes" id="UP000277671">
    <property type="component" value="Unassembled WGS sequence"/>
</dbReference>
<dbReference type="Pfam" id="PF08445">
    <property type="entry name" value="FR47"/>
    <property type="match status" value="1"/>
</dbReference>
<evidence type="ECO:0000259" key="3">
    <source>
        <dbReference type="PROSITE" id="PS51186"/>
    </source>
</evidence>
<dbReference type="GO" id="GO:0016747">
    <property type="term" value="F:acyltransferase activity, transferring groups other than amino-acyl groups"/>
    <property type="evidence" value="ECO:0007669"/>
    <property type="project" value="InterPro"/>
</dbReference>
<dbReference type="InterPro" id="IPR016181">
    <property type="entry name" value="Acyl_CoA_acyltransferase"/>
</dbReference>
<gene>
    <name evidence="4" type="ORF">BDK92_5682</name>
</gene>
<keyword evidence="5" id="KW-1185">Reference proteome</keyword>
<dbReference type="EMBL" id="RBKT01000001">
    <property type="protein sequence ID" value="RKR91289.1"/>
    <property type="molecule type" value="Genomic_DNA"/>
</dbReference>
<evidence type="ECO:0000256" key="2">
    <source>
        <dbReference type="ARBA" id="ARBA00023315"/>
    </source>
</evidence>
<evidence type="ECO:0000313" key="5">
    <source>
        <dbReference type="Proteomes" id="UP000277671"/>
    </source>
</evidence>
<comment type="caution">
    <text evidence="4">The sequence shown here is derived from an EMBL/GenBank/DDBJ whole genome shotgun (WGS) entry which is preliminary data.</text>
</comment>
<reference evidence="4 5" key="1">
    <citation type="submission" date="2018-10" db="EMBL/GenBank/DDBJ databases">
        <title>Sequencing the genomes of 1000 actinobacteria strains.</title>
        <authorList>
            <person name="Klenk H.-P."/>
        </authorList>
    </citation>
    <scope>NUCLEOTIDE SEQUENCE [LARGE SCALE GENOMIC DNA]</scope>
    <source>
        <strain evidence="4 5">DSM 45175</strain>
    </source>
</reference>
<dbReference type="Gene3D" id="3.40.630.30">
    <property type="match status" value="1"/>
</dbReference>
<dbReference type="InterPro" id="IPR050680">
    <property type="entry name" value="YpeA/RimI_acetyltransf"/>
</dbReference>
<dbReference type="OrthoDB" id="9797456at2"/>
<evidence type="ECO:0000256" key="1">
    <source>
        <dbReference type="ARBA" id="ARBA00022679"/>
    </source>
</evidence>
<keyword evidence="2" id="KW-0012">Acyltransferase</keyword>
<sequence length="234" mass="25001">MTLMPGEDEISDNPVWQSLTGRHARFAESHGRAVRFQPEVSPFSAVEDWTDERAWADLAELAGPETGVVVAGVGLVLPTGWEVSWHGEGLQLVDAAVDAADDAEAVTLTADDVPEMLDLVARTDPGPFAPRTVELGTYLGIRRDGALVAMAGERMRVPGLTEISAVCTDPAHRGQGLANRLVRAVAAGIRHRGETPFLHVAGHNINAIRLYESMGFKVRTSTTFASIRTPAASA</sequence>
<dbReference type="InterPro" id="IPR013653">
    <property type="entry name" value="GCN5-like_dom"/>
</dbReference>
<protein>
    <submittedName>
        <fullName evidence="4">FR47-like protein</fullName>
    </submittedName>
</protein>
<keyword evidence="1" id="KW-0808">Transferase</keyword>
<accession>A0A495JT87</accession>
<dbReference type="AlphaFoldDB" id="A0A495JT87"/>
<dbReference type="PANTHER" id="PTHR43420:SF3">
    <property type="entry name" value="N-ACETYLTRANSFERASE DOMAIN-CONTAINING PROTEIN"/>
    <property type="match status" value="1"/>
</dbReference>
<evidence type="ECO:0000313" key="4">
    <source>
        <dbReference type="EMBL" id="RKR91289.1"/>
    </source>
</evidence>